<feature type="active site" description="Nucleophile" evidence="5">
    <location>
        <position position="337"/>
    </location>
</feature>
<dbReference type="AlphaFoldDB" id="A0A2T6KRQ5"/>
<evidence type="ECO:0000313" key="8">
    <source>
        <dbReference type="Proteomes" id="UP000244523"/>
    </source>
</evidence>
<dbReference type="CDD" id="cd02440">
    <property type="entry name" value="AdoMet_MTases"/>
    <property type="match status" value="1"/>
</dbReference>
<accession>A0A2T6KRQ5</accession>
<dbReference type="Gene3D" id="3.40.50.150">
    <property type="entry name" value="Vaccinia Virus protein VP39"/>
    <property type="match status" value="1"/>
</dbReference>
<comment type="caution">
    <text evidence="5">Lacks conserved residue(s) required for the propagation of feature annotation.</text>
</comment>
<dbReference type="GO" id="GO:0008173">
    <property type="term" value="F:RNA methyltransferase activity"/>
    <property type="evidence" value="ECO:0007669"/>
    <property type="project" value="InterPro"/>
</dbReference>
<dbReference type="RefSeq" id="WP_108384900.1">
    <property type="nucleotide sequence ID" value="NZ_QBUD01000001.1"/>
</dbReference>
<evidence type="ECO:0000256" key="4">
    <source>
        <dbReference type="ARBA" id="ARBA00022884"/>
    </source>
</evidence>
<dbReference type="InterPro" id="IPR049560">
    <property type="entry name" value="MeTrfase_RsmB-F_NOP2_cat"/>
</dbReference>
<dbReference type="InterPro" id="IPR001678">
    <property type="entry name" value="MeTrfase_RsmB-F_NOP2_dom"/>
</dbReference>
<feature type="domain" description="SAM-dependent MTase RsmB/NOP-type" evidence="6">
    <location>
        <begin position="131"/>
        <end position="386"/>
    </location>
</feature>
<keyword evidence="2 5" id="KW-0808">Transferase</keyword>
<evidence type="ECO:0000313" key="7">
    <source>
        <dbReference type="EMBL" id="PUB19248.1"/>
    </source>
</evidence>
<dbReference type="Proteomes" id="UP000244523">
    <property type="component" value="Unassembled WGS sequence"/>
</dbReference>
<keyword evidence="1 5" id="KW-0489">Methyltransferase</keyword>
<dbReference type="GO" id="GO:0003723">
    <property type="term" value="F:RNA binding"/>
    <property type="evidence" value="ECO:0007669"/>
    <property type="project" value="UniProtKB-UniRule"/>
</dbReference>
<dbReference type="OrthoDB" id="9810297at2"/>
<protein>
    <submittedName>
        <fullName evidence="7">16S rRNA (Cytosine967-C5)-methyltransferase</fullName>
    </submittedName>
</protein>
<proteinExistence type="inferred from homology"/>
<name>A0A2T6KRQ5_9RHOB</name>
<dbReference type="PANTHER" id="PTHR22807:SF53">
    <property type="entry name" value="RIBOSOMAL RNA SMALL SUBUNIT METHYLTRANSFERASE B-RELATED"/>
    <property type="match status" value="1"/>
</dbReference>
<keyword evidence="8" id="KW-1185">Reference proteome</keyword>
<comment type="caution">
    <text evidence="7">The sequence shown here is derived from an EMBL/GenBank/DDBJ whole genome shotgun (WGS) entry which is preliminary data.</text>
</comment>
<dbReference type="InterPro" id="IPR023267">
    <property type="entry name" value="RCMT"/>
</dbReference>
<evidence type="ECO:0000259" key="6">
    <source>
        <dbReference type="PROSITE" id="PS51686"/>
    </source>
</evidence>
<dbReference type="InterPro" id="IPR054728">
    <property type="entry name" value="RsmB-like_ferredoxin"/>
</dbReference>
<dbReference type="SUPFAM" id="SSF53335">
    <property type="entry name" value="S-adenosyl-L-methionine-dependent methyltransferases"/>
    <property type="match status" value="1"/>
</dbReference>
<keyword evidence="3 5" id="KW-0949">S-adenosyl-L-methionine</keyword>
<dbReference type="Pfam" id="PF01189">
    <property type="entry name" value="Methyltr_RsmB-F"/>
    <property type="match status" value="1"/>
</dbReference>
<dbReference type="Gene3D" id="3.30.70.1170">
    <property type="entry name" value="Sun protein, domain 3"/>
    <property type="match status" value="1"/>
</dbReference>
<evidence type="ECO:0000256" key="1">
    <source>
        <dbReference type="ARBA" id="ARBA00022603"/>
    </source>
</evidence>
<dbReference type="PRINTS" id="PR02008">
    <property type="entry name" value="RCMTFAMILY"/>
</dbReference>
<dbReference type="Pfam" id="PF22458">
    <property type="entry name" value="RsmF-B_ferredox"/>
    <property type="match status" value="1"/>
</dbReference>
<dbReference type="GO" id="GO:0001510">
    <property type="term" value="P:RNA methylation"/>
    <property type="evidence" value="ECO:0007669"/>
    <property type="project" value="InterPro"/>
</dbReference>
<evidence type="ECO:0000256" key="2">
    <source>
        <dbReference type="ARBA" id="ARBA00022679"/>
    </source>
</evidence>
<sequence>MTPGARVAAAITILDQILTGVPAEQALTGWARSSRFAGSKDRAAIRDHVFDVLRAKRSLGEGDGRSLMIALMRRDGHDLAALFNGVGHAPPALADDECDAPVPLDTPAACDVPDWLWPAWQASLGDKAKAVALVQQTRASVFLRVNLNRASRADAARLLAADDIDAAPVAGVDTALRVRSNPRRIKLSQAYVDGFVELQDASSQWAIGRVPVKPGARVLDYCAGGGGKALAFADAYDAQIFAHDINARRMADIPARAARAGAKVEILTTDALQDADHFDVVFCDAPCSGSGTWRRTPDAKWRLTEDDLDHLGQMQKEALAAAAALTCTSGLLAYATCSVLCKENEDIVNAFIDNDGSWKIVSQEKRLPDADGDGFFICVLQTKKTT</sequence>
<comment type="similarity">
    <text evidence="5">Belongs to the class I-like SAM-binding methyltransferase superfamily. RsmB/NOP family.</text>
</comment>
<evidence type="ECO:0000256" key="5">
    <source>
        <dbReference type="PROSITE-ProRule" id="PRU01023"/>
    </source>
</evidence>
<dbReference type="PROSITE" id="PS51686">
    <property type="entry name" value="SAM_MT_RSMB_NOP"/>
    <property type="match status" value="1"/>
</dbReference>
<keyword evidence="4 5" id="KW-0694">RNA-binding</keyword>
<feature type="binding site" evidence="5">
    <location>
        <position position="284"/>
    </location>
    <ligand>
        <name>S-adenosyl-L-methionine</name>
        <dbReference type="ChEBI" id="CHEBI:59789"/>
    </ligand>
</feature>
<dbReference type="InterPro" id="IPR029063">
    <property type="entry name" value="SAM-dependent_MTases_sf"/>
</dbReference>
<organism evidence="7 8">
    <name type="scientific">Yoonia sediminilitoris</name>
    <dbReference type="NCBI Taxonomy" id="1286148"/>
    <lineage>
        <taxon>Bacteria</taxon>
        <taxon>Pseudomonadati</taxon>
        <taxon>Pseudomonadota</taxon>
        <taxon>Alphaproteobacteria</taxon>
        <taxon>Rhodobacterales</taxon>
        <taxon>Paracoccaceae</taxon>
        <taxon>Yoonia</taxon>
    </lineage>
</organism>
<feature type="binding site" evidence="5">
    <location>
        <position position="244"/>
    </location>
    <ligand>
        <name>S-adenosyl-L-methionine</name>
        <dbReference type="ChEBI" id="CHEBI:59789"/>
    </ligand>
</feature>
<gene>
    <name evidence="7" type="ORF">C8N45_101843</name>
</gene>
<dbReference type="PANTHER" id="PTHR22807">
    <property type="entry name" value="NOP2 YEAST -RELATED NOL1/NOP2/FMU SUN DOMAIN-CONTAINING"/>
    <property type="match status" value="1"/>
</dbReference>
<reference evidence="7 8" key="1">
    <citation type="submission" date="2018-04" db="EMBL/GenBank/DDBJ databases">
        <title>Genomic Encyclopedia of Archaeal and Bacterial Type Strains, Phase II (KMG-II): from individual species to whole genera.</title>
        <authorList>
            <person name="Goeker M."/>
        </authorList>
    </citation>
    <scope>NUCLEOTIDE SEQUENCE [LARGE SCALE GENOMIC DNA]</scope>
    <source>
        <strain evidence="7 8">DSM 29955</strain>
    </source>
</reference>
<evidence type="ECO:0000256" key="3">
    <source>
        <dbReference type="ARBA" id="ARBA00022691"/>
    </source>
</evidence>
<dbReference type="EMBL" id="QBUD01000001">
    <property type="protein sequence ID" value="PUB19248.1"/>
    <property type="molecule type" value="Genomic_DNA"/>
</dbReference>